<proteinExistence type="predicted"/>
<comment type="caution">
    <text evidence="1">The sequence shown here is derived from an EMBL/GenBank/DDBJ whole genome shotgun (WGS) entry which is preliminary data.</text>
</comment>
<protein>
    <submittedName>
        <fullName evidence="1">Uncharacterized protein</fullName>
    </submittedName>
</protein>
<name>A0ABV0SRW4_9TELE</name>
<dbReference type="Proteomes" id="UP001482620">
    <property type="component" value="Unassembled WGS sequence"/>
</dbReference>
<reference evidence="1 2" key="1">
    <citation type="submission" date="2021-06" db="EMBL/GenBank/DDBJ databases">
        <authorList>
            <person name="Palmer J.M."/>
        </authorList>
    </citation>
    <scope>NUCLEOTIDE SEQUENCE [LARGE SCALE GENOMIC DNA]</scope>
    <source>
        <strain evidence="2">if_2019</strain>
        <tissue evidence="1">Muscle</tissue>
    </source>
</reference>
<evidence type="ECO:0000313" key="2">
    <source>
        <dbReference type="Proteomes" id="UP001482620"/>
    </source>
</evidence>
<sequence length="202" mass="23392">LAEVLFIAIMRAIRARGETVVRLTNHLVIIVPLLLLFYSNNSLAFEAQLDMFKRNFEALLEEGVIYKKEEQTRNETIYKLLDEARSLTDQKQLKIFKQNLQGLVDQADRQKIKEKNHIAAVTKQVTSKVVELYPTLQLLKSMANSDPSVNKLIHFAERLFEKSRTYTTLKTKLFAEDAKNTEKNIIEVMKTLKSLHEVKDEL</sequence>
<evidence type="ECO:0000313" key="1">
    <source>
        <dbReference type="EMBL" id="MEQ2223049.1"/>
    </source>
</evidence>
<dbReference type="EMBL" id="JAHRIQ010005399">
    <property type="protein sequence ID" value="MEQ2223049.1"/>
    <property type="molecule type" value="Genomic_DNA"/>
</dbReference>
<accession>A0ABV0SRW4</accession>
<feature type="non-terminal residue" evidence="1">
    <location>
        <position position="1"/>
    </location>
</feature>
<gene>
    <name evidence="1" type="ORF">ILYODFUR_032748</name>
</gene>
<organism evidence="1 2">
    <name type="scientific">Ilyodon furcidens</name>
    <name type="common">goldbreast splitfin</name>
    <dbReference type="NCBI Taxonomy" id="33524"/>
    <lineage>
        <taxon>Eukaryota</taxon>
        <taxon>Metazoa</taxon>
        <taxon>Chordata</taxon>
        <taxon>Craniata</taxon>
        <taxon>Vertebrata</taxon>
        <taxon>Euteleostomi</taxon>
        <taxon>Actinopterygii</taxon>
        <taxon>Neopterygii</taxon>
        <taxon>Teleostei</taxon>
        <taxon>Neoteleostei</taxon>
        <taxon>Acanthomorphata</taxon>
        <taxon>Ovalentaria</taxon>
        <taxon>Atherinomorphae</taxon>
        <taxon>Cyprinodontiformes</taxon>
        <taxon>Goodeidae</taxon>
        <taxon>Ilyodon</taxon>
    </lineage>
</organism>
<keyword evidence="2" id="KW-1185">Reference proteome</keyword>